<evidence type="ECO:0000313" key="2">
    <source>
        <dbReference type="EMBL" id="MFC3877027.1"/>
    </source>
</evidence>
<dbReference type="CDD" id="cd03603">
    <property type="entry name" value="CLECT_VCBS"/>
    <property type="match status" value="1"/>
</dbReference>
<dbReference type="Pfam" id="PF19081">
    <property type="entry name" value="Ig_7"/>
    <property type="match status" value="1"/>
</dbReference>
<dbReference type="Gene3D" id="3.10.100.10">
    <property type="entry name" value="Mannose-Binding Protein A, subunit A"/>
    <property type="match status" value="1"/>
</dbReference>
<dbReference type="EMBL" id="JBHSAT010000004">
    <property type="protein sequence ID" value="MFC3877027.1"/>
    <property type="molecule type" value="Genomic_DNA"/>
</dbReference>
<accession>A0ABV8AGW5</accession>
<dbReference type="PROSITE" id="PS50041">
    <property type="entry name" value="C_TYPE_LECTIN_2"/>
    <property type="match status" value="1"/>
</dbReference>
<dbReference type="InterPro" id="IPR016187">
    <property type="entry name" value="CTDL_fold"/>
</dbReference>
<feature type="domain" description="C-type lectin" evidence="1">
    <location>
        <begin position="116"/>
        <end position="241"/>
    </location>
</feature>
<dbReference type="InterPro" id="IPR016186">
    <property type="entry name" value="C-type_lectin-like/link_sf"/>
</dbReference>
<dbReference type="SUPFAM" id="SSF56436">
    <property type="entry name" value="C-type lectin-like"/>
    <property type="match status" value="1"/>
</dbReference>
<evidence type="ECO:0000313" key="3">
    <source>
        <dbReference type="Proteomes" id="UP001595812"/>
    </source>
</evidence>
<dbReference type="InterPro" id="IPR001304">
    <property type="entry name" value="C-type_lectin-like"/>
</dbReference>
<dbReference type="NCBIfam" id="TIGR04131">
    <property type="entry name" value="Bac_Flav_CTERM"/>
    <property type="match status" value="1"/>
</dbReference>
<evidence type="ECO:0000259" key="1">
    <source>
        <dbReference type="PROSITE" id="PS50041"/>
    </source>
</evidence>
<reference evidence="3" key="1">
    <citation type="journal article" date="2019" name="Int. J. Syst. Evol. Microbiol.">
        <title>The Global Catalogue of Microorganisms (GCM) 10K type strain sequencing project: providing services to taxonomists for standard genome sequencing and annotation.</title>
        <authorList>
            <consortium name="The Broad Institute Genomics Platform"/>
            <consortium name="The Broad Institute Genome Sequencing Center for Infectious Disease"/>
            <person name="Wu L."/>
            <person name="Ma J."/>
        </authorList>
    </citation>
    <scope>NUCLEOTIDE SEQUENCE [LARGE SCALE GENOMIC DNA]</scope>
    <source>
        <strain evidence="3">CECT 8979</strain>
    </source>
</reference>
<dbReference type="InterPro" id="IPR034007">
    <property type="entry name" value="CTLD_bac"/>
</dbReference>
<dbReference type="InterPro" id="IPR044023">
    <property type="entry name" value="Ig_7"/>
</dbReference>
<gene>
    <name evidence="2" type="ORF">ACFOSX_07255</name>
</gene>
<dbReference type="RefSeq" id="WP_386098519.1">
    <property type="nucleotide sequence ID" value="NZ_JBHSAT010000004.1"/>
</dbReference>
<proteinExistence type="predicted"/>
<dbReference type="Proteomes" id="UP001595812">
    <property type="component" value="Unassembled WGS sequence"/>
</dbReference>
<comment type="caution">
    <text evidence="2">The sequence shown here is derived from an EMBL/GenBank/DDBJ whole genome shotgun (WGS) entry which is preliminary data.</text>
</comment>
<protein>
    <submittedName>
        <fullName evidence="2">T9SS type B sorting domain-containing protein</fullName>
    </submittedName>
</protein>
<organism evidence="2 3">
    <name type="scientific">Winogradskyella maritima</name>
    <dbReference type="NCBI Taxonomy" id="1517766"/>
    <lineage>
        <taxon>Bacteria</taxon>
        <taxon>Pseudomonadati</taxon>
        <taxon>Bacteroidota</taxon>
        <taxon>Flavobacteriia</taxon>
        <taxon>Flavobacteriales</taxon>
        <taxon>Flavobacteriaceae</taxon>
        <taxon>Winogradskyella</taxon>
    </lineage>
</organism>
<keyword evidence="3" id="KW-1185">Reference proteome</keyword>
<dbReference type="Pfam" id="PF13585">
    <property type="entry name" value="CHU_C"/>
    <property type="match status" value="1"/>
</dbReference>
<dbReference type="InterPro" id="IPR026341">
    <property type="entry name" value="T9SS_type_B"/>
</dbReference>
<dbReference type="SMART" id="SM00034">
    <property type="entry name" value="CLECT"/>
    <property type="match status" value="1"/>
</dbReference>
<name>A0ABV8AGW5_9FLAO</name>
<sequence length="779" mass="84794">MTVTGDQVYCPDGPLPVVSSIRISNQDPTATELPEVIVQISVGYEMGLDILSLSGVHPNISASWDATQGQLTLTGPATFEAFESAVSNVLFETTQTLFIQDRQISVNLSDNKYLPSTGHYYVYVSSPGISWSAARTEASQMTLFGVQGYLATITSEEEAQLTGEQSPGTGWIGATDVQEEGVWIWVTGPEAGTQFWQGGVGGSTVNGSFEFWNSGEPNNLGEEHYAHITDPSIGIPGSWNDLDNAGSPDPTNPYHPRGFFVEFGGLPGDPPLNLSASTEILMPRITIDDTPVEVCENVTIQLEATTNTTNILWYGTSTSPTLLNTGLSYQVNLSSSTTFWLQPAVDGCTNLRRYPLLVNVNPLPESADISVSQCDDAVLDGLVAFNLSSYDNLVSNGTVANRSVTYFEDASLMTEIDNSNYTNTSNGQIVYAKVTDTTSGCFSTAEVTLNVSSSSSEMVELEACDALEGEGFTNFDLSELDAQLLTGTPPGTSVDYYLNFEDALLQNNALPTDFSNTQAFEQTIFARVQDDVNCYGINTARLIVKPLPNILPDESIFYCLNTFPETIKINGGVVDDIPNNYFYNWSTGETTIEIEVNEPGDYDVEVRGVNGCARTRTITVVASSTAMFENFNVNNNTVTVNVLGEGIYDYSLDNPTGPFQESNTFTEVTPGFHDVYVNDRNGCGIVSQRVAVLGFSKYFTPNGDGNNDFWSIKGLEDLDLQISVFHIFNRHGKLIQILSASNPQWDGRYNGNPMPTDDYWFSGQLSDGQTISGHFALKR</sequence>